<sequence length="99" mass="11103">MMGIVSLCQRIEKESSPRVQFDRLHGAGGDLTLEIFLNDLVEARAYVPESLKREFLMTWADEPIIFDAIPGEEEEGITHDLVVEFAAMDPVIDLGPNWG</sequence>
<organism evidence="1 2">
    <name type="scientific">Corynebacterium amycolatum</name>
    <dbReference type="NCBI Taxonomy" id="43765"/>
    <lineage>
        <taxon>Bacteria</taxon>
        <taxon>Bacillati</taxon>
        <taxon>Actinomycetota</taxon>
        <taxon>Actinomycetes</taxon>
        <taxon>Mycobacteriales</taxon>
        <taxon>Corynebacteriaceae</taxon>
        <taxon>Corynebacterium</taxon>
    </lineage>
</organism>
<dbReference type="AlphaFoldDB" id="A0AB38XU56"/>
<dbReference type="RefSeq" id="WP_052155528.1">
    <property type="nucleotide sequence ID" value="NZ_CP046975.1"/>
</dbReference>
<evidence type="ECO:0000313" key="2">
    <source>
        <dbReference type="Proteomes" id="UP001220238"/>
    </source>
</evidence>
<evidence type="ECO:0000313" key="1">
    <source>
        <dbReference type="EMBL" id="WET43471.1"/>
    </source>
</evidence>
<protein>
    <submittedName>
        <fullName evidence="1">Uncharacterized protein</fullName>
    </submittedName>
</protein>
<reference evidence="1" key="1">
    <citation type="submission" date="2023-03" db="EMBL/GenBank/DDBJ databases">
        <title>Corynebacterium amycolatum SB-1.</title>
        <authorList>
            <person name="Jo H."/>
        </authorList>
    </citation>
    <scope>NUCLEOTIDE SEQUENCE</scope>
    <source>
        <strain evidence="1">SB-1</strain>
    </source>
</reference>
<proteinExistence type="predicted"/>
<dbReference type="GeneID" id="92768775"/>
<dbReference type="EMBL" id="CP120206">
    <property type="protein sequence ID" value="WET43471.1"/>
    <property type="molecule type" value="Genomic_DNA"/>
</dbReference>
<accession>A0AB38XU56</accession>
<name>A0AB38XU56_CORAY</name>
<gene>
    <name evidence="1" type="ORF">P2W56_08545</name>
</gene>
<dbReference type="Proteomes" id="UP001220238">
    <property type="component" value="Chromosome"/>
</dbReference>